<protein>
    <recommendedName>
        <fullName evidence="5">Calcium-dependent cell adhesion molecule 1 membrane-binding domain-containing protein</fullName>
    </recommendedName>
</protein>
<dbReference type="SUPFAM" id="SSF49695">
    <property type="entry name" value="gamma-Crystallin-like"/>
    <property type="match status" value="1"/>
</dbReference>
<keyword evidence="4" id="KW-1185">Reference proteome</keyword>
<dbReference type="Pfam" id="PF14564">
    <property type="entry name" value="Membrane_bind"/>
    <property type="match status" value="1"/>
</dbReference>
<dbReference type="OrthoDB" id="4607847at2759"/>
<evidence type="ECO:0000313" key="4">
    <source>
        <dbReference type="Proteomes" id="UP000481858"/>
    </source>
</evidence>
<dbReference type="InterPro" id="IPR038423">
    <property type="entry name" value="CAD_C_sf"/>
</dbReference>
<feature type="domain" description="Calcium-dependent cell adhesion molecule N-terminal" evidence="1">
    <location>
        <begin position="6"/>
        <end position="87"/>
    </location>
</feature>
<feature type="domain" description="Calcium-dependent cell adhesion molecule 1 membrane-binding" evidence="2">
    <location>
        <begin position="94"/>
        <end position="200"/>
    </location>
</feature>
<dbReference type="PANTHER" id="PTHR38083">
    <property type="entry name" value="CALCIUM-DEPENDENT CELL ADHESION MOLECULE 1-RELATED"/>
    <property type="match status" value="1"/>
</dbReference>
<evidence type="ECO:0000259" key="1">
    <source>
        <dbReference type="Pfam" id="PF08964"/>
    </source>
</evidence>
<evidence type="ECO:0000259" key="2">
    <source>
        <dbReference type="Pfam" id="PF14564"/>
    </source>
</evidence>
<dbReference type="Gene3D" id="2.60.40.1720">
    <property type="entry name" value="Calcium-dependent cell adhesion molecule-1"/>
    <property type="match status" value="1"/>
</dbReference>
<name>A0A7C8IKP9_9PEZI</name>
<sequence>MAPSVDATAVNFYTKKDFEGDKFPYSIGDDISVPTDLNDKFLSVNVGVAAKVIAWQHYNSTGIYKEWTGENPDISEIEGLSRFKVVDNDTRAITFIFKDATGGADKQYSLKLNAADVGTILIYSNDGDDYHLVGIMPSGGPPVVTAIYVRDESTGVYIATGSVFFQWNSASKQVDIVESDNWPPQLKYERSGPSSFIVTLIDNKPSE</sequence>
<dbReference type="InterPro" id="IPR029283">
    <property type="entry name" value="Membrane-bd"/>
</dbReference>
<dbReference type="AlphaFoldDB" id="A0A7C8IKP9"/>
<dbReference type="PANTHER" id="PTHR38083:SF1">
    <property type="entry name" value="CALCIUM-DEPENDENT CELL ADHESION MOLECULE 1-RELATED"/>
    <property type="match status" value="1"/>
</dbReference>
<dbReference type="GO" id="GO:0098609">
    <property type="term" value="P:cell-cell adhesion"/>
    <property type="evidence" value="ECO:0007669"/>
    <property type="project" value="InterPro"/>
</dbReference>
<reference evidence="3 4" key="1">
    <citation type="submission" date="2019-12" db="EMBL/GenBank/DDBJ databases">
        <title>Draft genome sequence of the ascomycete Xylaria multiplex DSM 110363.</title>
        <authorList>
            <person name="Buettner E."/>
            <person name="Kellner H."/>
        </authorList>
    </citation>
    <scope>NUCLEOTIDE SEQUENCE [LARGE SCALE GENOMIC DNA]</scope>
    <source>
        <strain evidence="3 4">DSM 110363</strain>
    </source>
</reference>
<accession>A0A7C8IKP9</accession>
<dbReference type="InterPro" id="IPR011024">
    <property type="entry name" value="G_crystallin-like"/>
</dbReference>
<dbReference type="Gene3D" id="2.60.20.10">
    <property type="entry name" value="Crystallins"/>
    <property type="match status" value="1"/>
</dbReference>
<proteinExistence type="predicted"/>
<dbReference type="GO" id="GO:0016020">
    <property type="term" value="C:membrane"/>
    <property type="evidence" value="ECO:0007669"/>
    <property type="project" value="InterPro"/>
</dbReference>
<dbReference type="InParanoid" id="A0A7C8IKP9"/>
<evidence type="ECO:0000313" key="3">
    <source>
        <dbReference type="EMBL" id="KAF2962745.1"/>
    </source>
</evidence>
<dbReference type="InterPro" id="IPR015059">
    <property type="entry name" value="Ca_cell_adhesion_N_dom"/>
</dbReference>
<evidence type="ECO:0008006" key="5">
    <source>
        <dbReference type="Google" id="ProtNLM"/>
    </source>
</evidence>
<organism evidence="3 4">
    <name type="scientific">Xylaria multiplex</name>
    <dbReference type="NCBI Taxonomy" id="323545"/>
    <lineage>
        <taxon>Eukaryota</taxon>
        <taxon>Fungi</taxon>
        <taxon>Dikarya</taxon>
        <taxon>Ascomycota</taxon>
        <taxon>Pezizomycotina</taxon>
        <taxon>Sordariomycetes</taxon>
        <taxon>Xylariomycetidae</taxon>
        <taxon>Xylariales</taxon>
        <taxon>Xylariaceae</taxon>
        <taxon>Xylaria</taxon>
    </lineage>
</organism>
<comment type="caution">
    <text evidence="3">The sequence shown here is derived from an EMBL/GenBank/DDBJ whole genome shotgun (WGS) entry which is preliminary data.</text>
</comment>
<dbReference type="InterPro" id="IPR052885">
    <property type="entry name" value="Dictyostelium_CAD"/>
</dbReference>
<dbReference type="Proteomes" id="UP000481858">
    <property type="component" value="Unassembled WGS sequence"/>
</dbReference>
<gene>
    <name evidence="3" type="ORF">GQX73_g10826</name>
</gene>
<dbReference type="Pfam" id="PF08964">
    <property type="entry name" value="Crystall_3"/>
    <property type="match status" value="1"/>
</dbReference>
<dbReference type="EMBL" id="WUBL01000282">
    <property type="protein sequence ID" value="KAF2962745.1"/>
    <property type="molecule type" value="Genomic_DNA"/>
</dbReference>